<protein>
    <recommendedName>
        <fullName evidence="10">PHD-type domain-containing protein</fullName>
    </recommendedName>
</protein>
<evidence type="ECO:0008006" key="10">
    <source>
        <dbReference type="Google" id="ProtNLM"/>
    </source>
</evidence>
<feature type="compositionally biased region" description="Basic and acidic residues" evidence="5">
    <location>
        <begin position="96"/>
        <end position="110"/>
    </location>
</feature>
<dbReference type="InterPro" id="IPR019786">
    <property type="entry name" value="Zinc_finger_PHD-type_CS"/>
</dbReference>
<dbReference type="PROSITE" id="PS50016">
    <property type="entry name" value="ZF_PHD_2"/>
    <property type="match status" value="2"/>
</dbReference>
<evidence type="ECO:0000256" key="4">
    <source>
        <dbReference type="PROSITE-ProRule" id="PRU00146"/>
    </source>
</evidence>
<feature type="domain" description="PHD-type" evidence="6">
    <location>
        <begin position="275"/>
        <end position="326"/>
    </location>
</feature>
<feature type="compositionally biased region" description="Gly residues" evidence="5">
    <location>
        <begin position="1"/>
        <end position="10"/>
    </location>
</feature>
<proteinExistence type="predicted"/>
<evidence type="ECO:0000256" key="3">
    <source>
        <dbReference type="ARBA" id="ARBA00022833"/>
    </source>
</evidence>
<evidence type="ECO:0000256" key="1">
    <source>
        <dbReference type="ARBA" id="ARBA00022723"/>
    </source>
</evidence>
<keyword evidence="3" id="KW-0862">Zinc</keyword>
<organism evidence="8 9">
    <name type="scientific">Gossypium barbadense</name>
    <name type="common">Sea Island cotton</name>
    <name type="synonym">Hibiscus barbadensis</name>
    <dbReference type="NCBI Taxonomy" id="3634"/>
    <lineage>
        <taxon>Eukaryota</taxon>
        <taxon>Viridiplantae</taxon>
        <taxon>Streptophyta</taxon>
        <taxon>Embryophyta</taxon>
        <taxon>Tracheophyta</taxon>
        <taxon>Spermatophyta</taxon>
        <taxon>Magnoliopsida</taxon>
        <taxon>eudicotyledons</taxon>
        <taxon>Gunneridae</taxon>
        <taxon>Pentapetalae</taxon>
        <taxon>rosids</taxon>
        <taxon>malvids</taxon>
        <taxon>Malvales</taxon>
        <taxon>Malvaceae</taxon>
        <taxon>Malvoideae</taxon>
        <taxon>Gossypium</taxon>
    </lineage>
</organism>
<evidence type="ECO:0000256" key="2">
    <source>
        <dbReference type="ARBA" id="ARBA00022771"/>
    </source>
</evidence>
<dbReference type="GO" id="GO:0006357">
    <property type="term" value="P:regulation of transcription by RNA polymerase II"/>
    <property type="evidence" value="ECO:0007669"/>
    <property type="project" value="TreeGrafter"/>
</dbReference>
<dbReference type="PANTHER" id="PTHR13793">
    <property type="entry name" value="PHD FINGER PROTEINS"/>
    <property type="match status" value="1"/>
</dbReference>
<feature type="compositionally biased region" description="Polar residues" evidence="5">
    <location>
        <begin position="1271"/>
        <end position="1280"/>
    </location>
</feature>
<evidence type="ECO:0000313" key="9">
    <source>
        <dbReference type="Proteomes" id="UP000239757"/>
    </source>
</evidence>
<dbReference type="PANTHER" id="PTHR13793:SF107">
    <property type="entry name" value="BROMODOMAIN-CONTAINING PROTEIN HOMOLOG"/>
    <property type="match status" value="1"/>
</dbReference>
<evidence type="ECO:0000313" key="8">
    <source>
        <dbReference type="EMBL" id="PPR87788.1"/>
    </source>
</evidence>
<feature type="domain" description="PHD-type" evidence="7">
    <location>
        <begin position="1068"/>
        <end position="1177"/>
    </location>
</feature>
<gene>
    <name evidence="8" type="ORF">GOBAR_AA32904</name>
</gene>
<dbReference type="InterPro" id="IPR001965">
    <property type="entry name" value="Znf_PHD"/>
</dbReference>
<dbReference type="GO" id="GO:0008270">
    <property type="term" value="F:zinc ion binding"/>
    <property type="evidence" value="ECO:0007669"/>
    <property type="project" value="UniProtKB-KW"/>
</dbReference>
<accession>A0A2P5W9Q6</accession>
<evidence type="ECO:0000256" key="5">
    <source>
        <dbReference type="SAM" id="MobiDB-lite"/>
    </source>
</evidence>
<feature type="region of interest" description="Disordered" evidence="5">
    <location>
        <begin position="83"/>
        <end position="110"/>
    </location>
</feature>
<feature type="region of interest" description="Disordered" evidence="5">
    <location>
        <begin position="717"/>
        <end position="765"/>
    </location>
</feature>
<feature type="compositionally biased region" description="Basic and acidic residues" evidence="5">
    <location>
        <begin position="1281"/>
        <end position="1293"/>
    </location>
</feature>
<feature type="region of interest" description="Disordered" evidence="5">
    <location>
        <begin position="1271"/>
        <end position="1293"/>
    </location>
</feature>
<reference evidence="8 9" key="1">
    <citation type="submission" date="2015-01" db="EMBL/GenBank/DDBJ databases">
        <title>Genome of allotetraploid Gossypium barbadense reveals genomic plasticity and fiber elongation in cotton evolution.</title>
        <authorList>
            <person name="Chen X."/>
            <person name="Liu X."/>
            <person name="Zhao B."/>
            <person name="Zheng H."/>
            <person name="Hu Y."/>
            <person name="Lu G."/>
            <person name="Yang C."/>
            <person name="Chen J."/>
            <person name="Shan C."/>
            <person name="Zhang L."/>
            <person name="Zhou Y."/>
            <person name="Wang L."/>
            <person name="Guo W."/>
            <person name="Bai Y."/>
            <person name="Ruan J."/>
            <person name="Shangguan X."/>
            <person name="Mao Y."/>
            <person name="Jiang J."/>
            <person name="Zhu Y."/>
            <person name="Lei J."/>
            <person name="Kang H."/>
            <person name="Chen S."/>
            <person name="He X."/>
            <person name="Wang R."/>
            <person name="Wang Y."/>
            <person name="Chen J."/>
            <person name="Wang L."/>
            <person name="Yu S."/>
            <person name="Wang B."/>
            <person name="Wei J."/>
            <person name="Song S."/>
            <person name="Lu X."/>
            <person name="Gao Z."/>
            <person name="Gu W."/>
            <person name="Deng X."/>
            <person name="Ma D."/>
            <person name="Wang S."/>
            <person name="Liang W."/>
            <person name="Fang L."/>
            <person name="Cai C."/>
            <person name="Zhu X."/>
            <person name="Zhou B."/>
            <person name="Zhang Y."/>
            <person name="Chen Z."/>
            <person name="Xu S."/>
            <person name="Zhu R."/>
            <person name="Wang S."/>
            <person name="Zhang T."/>
            <person name="Zhao G."/>
        </authorList>
    </citation>
    <scope>NUCLEOTIDE SEQUENCE [LARGE SCALE GENOMIC DNA]</scope>
    <source>
        <strain evidence="9">cv. Xinhai21</strain>
        <tissue evidence="8">Leaf</tissue>
    </source>
</reference>
<feature type="compositionally biased region" description="Polar residues" evidence="5">
    <location>
        <begin position="717"/>
        <end position="727"/>
    </location>
</feature>
<feature type="compositionally biased region" description="Polar residues" evidence="5">
    <location>
        <begin position="21"/>
        <end position="32"/>
    </location>
</feature>
<dbReference type="InterPro" id="IPR034732">
    <property type="entry name" value="EPHD"/>
</dbReference>
<dbReference type="PROSITE" id="PS51805">
    <property type="entry name" value="EPHD"/>
    <property type="match status" value="1"/>
</dbReference>
<feature type="compositionally biased region" description="Basic and acidic residues" evidence="5">
    <location>
        <begin position="748"/>
        <end position="765"/>
    </location>
</feature>
<evidence type="ECO:0000259" key="6">
    <source>
        <dbReference type="PROSITE" id="PS50016"/>
    </source>
</evidence>
<feature type="domain" description="PHD-type" evidence="6">
    <location>
        <begin position="999"/>
        <end position="1048"/>
    </location>
</feature>
<dbReference type="Proteomes" id="UP000239757">
    <property type="component" value="Unassembled WGS sequence"/>
</dbReference>
<keyword evidence="2 4" id="KW-0863">Zinc-finger</keyword>
<dbReference type="OrthoDB" id="20839at2759"/>
<dbReference type="SMART" id="SM00249">
    <property type="entry name" value="PHD"/>
    <property type="match status" value="3"/>
</dbReference>
<dbReference type="Pfam" id="PF13832">
    <property type="entry name" value="zf-HC5HC2H_2"/>
    <property type="match status" value="2"/>
</dbReference>
<sequence>MGRGADGGCGTEERLCRPISGVSSRSPVIQSETSEKPYDVGVDFFSQARKALCQRSPFDVPEGGSVSGLSVPTLPSGLASLLKQTDSRKKHKKSHSGADKKSSRQGEKAREASIWAETEVFFRDLALPDIDALFEIIPSRFLAARKKCFMIPYVGNELTGNSNLYAEVDEKASVSSGENFNGVNANGNVGKEGKEVVRVEDGHLMEIDSVATQAQFSPKETGHFFPDSTSSLEWLLGSRSRILLSSERPSKKRKLVGEDAGLEKILVARPCDGDSSLCHFCCTGDTGKGSNRLIVCSSCKVAVHQKCYGVQKDVDSSWLCSWCELTNDGDGTVKSCVLCPKQGGALKPVQKNDENGSSVEFAHLFCSYWMPEVYIEDLKKMEPIINAGGINDTRKKLVCNVCKELAEPHSILYVQEKPGIEWKFGEDLGVIMQIELRAFCSKHSEIHDNSSSPQHGELCASGTDSSITNQLSLQSMDNSHNSKISQSNGDKILVGIGLDDKSGDGELQEIDVSGTRSNAQVASECGEAQHLVDVGLLERTNDDEHSPFSSLNFAMILKKLIDRGKVNVKDIASEIGISADSLSASLNNDSLAPDLQCKIVKWLSNHAYMGTSLKNLKVNIKSLISSKDETDETGTGISDDIMASKSDIADLVAVKPMPPWRRTKNNVRILRDNKILCSSDETTDDIGVVMDEVRVDLLAKEETNDLSKISILDATGRNSVNPDVSQHSPERHFHTSEGNSTDLLNDSLHGKSQSERAMTPEKKTDQGNSICSIVNPIIANLIRTEEFSNFYIHPYTQKQLLQMPNGLLCKNRVGTKEGDLSRLVASSNASVCCSHESEHSMCNEKSCLVDDLELSVKARKLRALQFSPEDEVEGEIIFYQHRLLGNAVSRNHVTDNLVSRVAKSLPQEVEASRIKIWDTMLVNRYLYELREAKKQGRKERRHKEAQANVLKLNASVGRAGINSQTRAKDALSRNAVSRTSSEKYSDIVQSVTDFSKGHPRSCDICRRSETVLNPILVCSGCKVAVHLDCYRNVKESTGPWRCELCEELFSSRSSGAPSLNFWEKPYPAAECGLCGGTTGAFRKSVDGQWVHAFCAEWVLESTFRRGQVNPVEGMHLASRGVDVCCICGCKRGACIKCGYGHCQITFHPSCARSAGFCMNVKLGGGKLHHKAYCEQHSVEQRAKVETHKHGIEELKNMKQIRRMNCAVVELSLDSPLQVELERLRLLCERIIKREKLKRELVLCSHEILACKRDHVTHSVLVHSPFFHPDVSSESATTSLKGHTDDNKSCSEAMRSDDVTVDSTLSVKHQAKVPVPVDNYQRTDYSSTSQSLCVRKPNERVPFSGKQIPHRYSLASRNALDNAEWNSKSRKPIETFEKELVMTSDEASMKNSRLPKGYCYVPVDCLPKEKHLTRDTTSDGQLEHNFKRVAEEGFEFATVVGVCLCSGCRRTTSSGWEWFASVGLSGPSLAATSPGVVEVQRLEFGSRYGCWFWGDYKGQWIFGFERAPYGPCLAEAFANRGRPFVVKISPDGQRNCRVGLPNAGEGSFPPDDGCFRIWDVGTNNC</sequence>
<evidence type="ECO:0000259" key="7">
    <source>
        <dbReference type="PROSITE" id="PS51805"/>
    </source>
</evidence>
<name>A0A2P5W9Q6_GOSBA</name>
<dbReference type="InterPro" id="IPR050701">
    <property type="entry name" value="Histone_Mod_Regulator"/>
</dbReference>
<dbReference type="SUPFAM" id="SSF57903">
    <property type="entry name" value="FYVE/PHD zinc finger"/>
    <property type="match status" value="2"/>
</dbReference>
<dbReference type="InterPro" id="IPR011011">
    <property type="entry name" value="Znf_FYVE_PHD"/>
</dbReference>
<keyword evidence="1" id="KW-0479">Metal-binding</keyword>
<dbReference type="InterPro" id="IPR019787">
    <property type="entry name" value="Znf_PHD-finger"/>
</dbReference>
<dbReference type="EMBL" id="KZ668471">
    <property type="protein sequence ID" value="PPR87788.1"/>
    <property type="molecule type" value="Genomic_DNA"/>
</dbReference>
<feature type="region of interest" description="Disordered" evidence="5">
    <location>
        <begin position="1"/>
        <end position="34"/>
    </location>
</feature>
<dbReference type="Pfam" id="PF13831">
    <property type="entry name" value="PHD_2"/>
    <property type="match status" value="2"/>
</dbReference>
<dbReference type="CDD" id="cd15571">
    <property type="entry name" value="ePHD"/>
    <property type="match status" value="1"/>
</dbReference>
<dbReference type="GO" id="GO:0005634">
    <property type="term" value="C:nucleus"/>
    <property type="evidence" value="ECO:0007669"/>
    <property type="project" value="UniProtKB-ARBA"/>
</dbReference>
<dbReference type="PROSITE" id="PS01359">
    <property type="entry name" value="ZF_PHD_1"/>
    <property type="match status" value="2"/>
</dbReference>
<dbReference type="Gene3D" id="3.30.40.10">
    <property type="entry name" value="Zinc/RING finger domain, C3HC4 (zinc finger)"/>
    <property type="match status" value="4"/>
</dbReference>
<dbReference type="InterPro" id="IPR013083">
    <property type="entry name" value="Znf_RING/FYVE/PHD"/>
</dbReference>